<dbReference type="STRING" id="1330021.A0A367L3L4"/>
<proteinExistence type="predicted"/>
<reference evidence="3 4" key="1">
    <citation type="journal article" date="2015" name="BMC Genomics">
        <title>Insights from the genome of Ophiocordyceps polyrhachis-furcata to pathogenicity and host specificity in insect fungi.</title>
        <authorList>
            <person name="Wichadakul D."/>
            <person name="Kobmoo N."/>
            <person name="Ingsriswang S."/>
            <person name="Tangphatsornruang S."/>
            <person name="Chantasingh D."/>
            <person name="Luangsa-ard J.J."/>
            <person name="Eurwilaichitr L."/>
        </authorList>
    </citation>
    <scope>NUCLEOTIDE SEQUENCE [LARGE SCALE GENOMIC DNA]</scope>
    <source>
        <strain evidence="3 4">BCC 54312</strain>
    </source>
</reference>
<dbReference type="AlphaFoldDB" id="A0A367L3L4"/>
<dbReference type="OrthoDB" id="4868762at2759"/>
<comment type="caution">
    <text evidence="3">The sequence shown here is derived from an EMBL/GenBank/DDBJ whole genome shotgun (WGS) entry which is preliminary data.</text>
</comment>
<gene>
    <name evidence="3" type="ORF">L249_4655</name>
</gene>
<name>A0A367L3L4_9HYPO</name>
<dbReference type="Proteomes" id="UP000253664">
    <property type="component" value="Unassembled WGS sequence"/>
</dbReference>
<feature type="compositionally biased region" description="Acidic residues" evidence="1">
    <location>
        <begin position="244"/>
        <end position="264"/>
    </location>
</feature>
<dbReference type="EMBL" id="LKCN02000018">
    <property type="protein sequence ID" value="RCI08802.1"/>
    <property type="molecule type" value="Genomic_DNA"/>
</dbReference>
<evidence type="ECO:0000313" key="4">
    <source>
        <dbReference type="Proteomes" id="UP000253664"/>
    </source>
</evidence>
<evidence type="ECO:0000313" key="3">
    <source>
        <dbReference type="EMBL" id="RCI08802.1"/>
    </source>
</evidence>
<keyword evidence="2" id="KW-1133">Transmembrane helix</keyword>
<dbReference type="Gene3D" id="3.90.210.10">
    <property type="entry name" value="Heat-Labile Enterotoxin, subunit A"/>
    <property type="match status" value="1"/>
</dbReference>
<protein>
    <recommendedName>
        <fullName evidence="5">Heat-labile enterotoxin</fullName>
    </recommendedName>
</protein>
<evidence type="ECO:0000256" key="2">
    <source>
        <dbReference type="SAM" id="Phobius"/>
    </source>
</evidence>
<keyword evidence="2" id="KW-0472">Membrane</keyword>
<evidence type="ECO:0000256" key="1">
    <source>
        <dbReference type="SAM" id="MobiDB-lite"/>
    </source>
</evidence>
<dbReference type="SUPFAM" id="SSF56399">
    <property type="entry name" value="ADP-ribosylation"/>
    <property type="match status" value="1"/>
</dbReference>
<accession>A0A367L3L4</accession>
<evidence type="ECO:0008006" key="5">
    <source>
        <dbReference type="Google" id="ProtNLM"/>
    </source>
</evidence>
<sequence length="512" mass="55974">MESNGLGYQTFNSITFKAKIPTYILLSPLQMKILALLALAVSLSSAGFVPIIRDKKKAPSLAEEIFDRPLFPPPLTRQTKPTPTPGSSLITAREAIDKSDLLDVNAFYRGSPEPADKIFAEGFFAPGLSFNITAHLLFSANSSFVSITADRNHAKNHAFNQTSVAGFIYRIKPSIGIDGVWAPGWKRGDPSANRNQELAVVNYVPGWLIHGAWVFHKSNRGKVEYLQNPLYEGGPWLENQEQGDCTEGEAGCGEEAEDGSDIDDDRSAQPLVPADTFLGWVNSTEAETKPGFFDSLLAGEITYQDCILAFKKAFSVALTKRLDGLSGSGSAEETVGALMKTIGDILTFTGLRVKPKLKLRPKTKPGSAKTYDLGETSSVEDFIPDFITDILAEIGPVARQIHEAKTPDEKLAIANEDIHPLVVEWASTIVGRQLEVMMLNVAHEVPFGTAVVLHLANVWSYTPFGWIVNQIYPIDDLLRRGIRGQEKSVDYAIKEMENPSPGSVGHTMIRIG</sequence>
<organism evidence="3 4">
    <name type="scientific">Ophiocordyceps polyrhachis-furcata BCC 54312</name>
    <dbReference type="NCBI Taxonomy" id="1330021"/>
    <lineage>
        <taxon>Eukaryota</taxon>
        <taxon>Fungi</taxon>
        <taxon>Dikarya</taxon>
        <taxon>Ascomycota</taxon>
        <taxon>Pezizomycotina</taxon>
        <taxon>Sordariomycetes</taxon>
        <taxon>Hypocreomycetidae</taxon>
        <taxon>Hypocreales</taxon>
        <taxon>Ophiocordycipitaceae</taxon>
        <taxon>Ophiocordyceps</taxon>
    </lineage>
</organism>
<feature type="transmembrane region" description="Helical" evidence="2">
    <location>
        <begin position="33"/>
        <end position="52"/>
    </location>
</feature>
<keyword evidence="4" id="KW-1185">Reference proteome</keyword>
<keyword evidence="2" id="KW-0812">Transmembrane</keyword>
<feature type="region of interest" description="Disordered" evidence="1">
    <location>
        <begin position="236"/>
        <end position="267"/>
    </location>
</feature>